<evidence type="ECO:0000313" key="2">
    <source>
        <dbReference type="Proteomes" id="UP000218542"/>
    </source>
</evidence>
<accession>A0A286TTZ9</accession>
<keyword evidence="2" id="KW-1185">Reference proteome</keyword>
<reference evidence="2" key="1">
    <citation type="journal article" date="2017" name="Environ. Microbiol. Rep.">
        <title>Genetic Diversity of Marine Anaerobic Ammonium-Oxidizing Bacteria as Revealed by Genomic and Proteomic Analyses of 'Candidatus Scalindua japonica'.</title>
        <authorList>
            <person name="Oshiki M."/>
            <person name="Mizuto K."/>
            <person name="Kimura Z."/>
            <person name="Kindaichi T."/>
            <person name="Satoh H."/>
            <person name="Okabe S."/>
        </authorList>
    </citation>
    <scope>NUCLEOTIDE SEQUENCE [LARGE SCALE GENOMIC DNA]</scope>
    <source>
        <strain evidence="2">husup-a2</strain>
    </source>
</reference>
<gene>
    <name evidence="1" type="ORF">SCALIN_C02_0014</name>
</gene>
<comment type="caution">
    <text evidence="1">The sequence shown here is derived from an EMBL/GenBank/DDBJ whole genome shotgun (WGS) entry which is preliminary data.</text>
</comment>
<organism evidence="1 2">
    <name type="scientific">Candidatus Scalindua japonica</name>
    <dbReference type="NCBI Taxonomy" id="1284222"/>
    <lineage>
        <taxon>Bacteria</taxon>
        <taxon>Pseudomonadati</taxon>
        <taxon>Planctomycetota</taxon>
        <taxon>Candidatus Brocadiia</taxon>
        <taxon>Candidatus Brocadiales</taxon>
        <taxon>Candidatus Scalinduaceae</taxon>
        <taxon>Candidatus Scalindua</taxon>
    </lineage>
</organism>
<evidence type="ECO:0000313" key="1">
    <source>
        <dbReference type="EMBL" id="GAX59335.1"/>
    </source>
</evidence>
<proteinExistence type="predicted"/>
<name>A0A286TTZ9_9BACT</name>
<protein>
    <recommendedName>
        <fullName evidence="3">Alpha/beta hydrolase</fullName>
    </recommendedName>
</protein>
<dbReference type="EMBL" id="BAOS01000002">
    <property type="protein sequence ID" value="GAX59335.1"/>
    <property type="molecule type" value="Genomic_DNA"/>
</dbReference>
<sequence>MTLFAGCSNPPKLLEKEKVYGTSSDKYAIFHRIAEADRGFGLKYPGFLVGIEKGHREDIDPNNTYNVVEQLNRGVTSEKNYERVKDILGDRKLTFISHIAQYRLKSSTTENPYQGIPYIEEEFIHNAYEKDYDHTKVYSDSDVVLGKLKERLGEIKNSERYTHIFLYCMGWNTDQQECLRNYNSLLALMIENYAGREPFRPLFVGISWPSLWKWKVFKYTGIISSYFAKADDADEVGLVWANRVLRDILVPLKREKEIPLIIVGHSLGSRALTRALFSAPLVPTVLVDSSDDIKKSDIDLVIGLEGAFSVRRFLKGKGLEGYPYEKFADYARKFVFTWSSHDTATEAPVIYGTRYIGSESGYNYTSKFDSFEHFKINVEEIDQASAVKGQRDKKKKKYKLDINYNRIFKDVQDSMKWKNSFTDASKISIVDASELIYYHPYQKGGNAHNDIYTPGVADFIWSCIDNIP</sequence>
<dbReference type="Proteomes" id="UP000218542">
    <property type="component" value="Unassembled WGS sequence"/>
</dbReference>
<evidence type="ECO:0008006" key="3">
    <source>
        <dbReference type="Google" id="ProtNLM"/>
    </source>
</evidence>
<dbReference type="AlphaFoldDB" id="A0A286TTZ9"/>